<dbReference type="Proteomes" id="UP000019151">
    <property type="component" value="Plasmid 2"/>
</dbReference>
<dbReference type="AlphaFoldDB" id="W0RVE3"/>
<feature type="transmembrane region" description="Helical" evidence="6">
    <location>
        <begin position="12"/>
        <end position="32"/>
    </location>
</feature>
<dbReference type="InterPro" id="IPR050833">
    <property type="entry name" value="Poly_Biosynth_Transport"/>
</dbReference>
<feature type="transmembrane region" description="Helical" evidence="6">
    <location>
        <begin position="340"/>
        <end position="360"/>
    </location>
</feature>
<keyword evidence="7" id="KW-0614">Plasmid</keyword>
<dbReference type="HOGENOM" id="CLU_040791_0_0_0"/>
<proteinExistence type="predicted"/>
<evidence type="ECO:0000313" key="8">
    <source>
        <dbReference type="Proteomes" id="UP000019151"/>
    </source>
</evidence>
<feature type="transmembrane region" description="Helical" evidence="6">
    <location>
        <begin position="399"/>
        <end position="418"/>
    </location>
</feature>
<geneLocation type="plasmid" evidence="7 8">
    <name>2</name>
</geneLocation>
<feature type="transmembrane region" description="Helical" evidence="6">
    <location>
        <begin position="372"/>
        <end position="393"/>
    </location>
</feature>
<dbReference type="KEGG" id="gba:J421_6018"/>
<feature type="transmembrane region" description="Helical" evidence="6">
    <location>
        <begin position="186"/>
        <end position="207"/>
    </location>
</feature>
<keyword evidence="5 6" id="KW-0472">Membrane</keyword>
<accession>W0RVE3</accession>
<evidence type="ECO:0000313" key="7">
    <source>
        <dbReference type="EMBL" id="AHG93553.1"/>
    </source>
</evidence>
<dbReference type="OrthoDB" id="653189at2"/>
<dbReference type="InParanoid" id="W0RVE3"/>
<evidence type="ECO:0000256" key="5">
    <source>
        <dbReference type="ARBA" id="ARBA00023136"/>
    </source>
</evidence>
<evidence type="ECO:0000256" key="2">
    <source>
        <dbReference type="ARBA" id="ARBA00022475"/>
    </source>
</evidence>
<reference evidence="7 8" key="1">
    <citation type="journal article" date="2014" name="Genome Announc.">
        <title>Genome Sequence and Methylome of Soil Bacterium Gemmatirosa kalamazoonensis KBS708T, a Member of the Rarely Cultivated Gemmatimonadetes Phylum.</title>
        <authorList>
            <person name="Debruyn J.M."/>
            <person name="Radosevich M."/>
            <person name="Wommack K.E."/>
            <person name="Polson S.W."/>
            <person name="Hauser L.J."/>
            <person name="Fawaz M.N."/>
            <person name="Korlach J."/>
            <person name="Tsai Y.C."/>
        </authorList>
    </citation>
    <scope>NUCLEOTIDE SEQUENCE [LARGE SCALE GENOMIC DNA]</scope>
    <source>
        <strain evidence="7 8">KBS708</strain>
        <plasmid evidence="8">Plasmid 2</plasmid>
    </source>
</reference>
<feature type="transmembrane region" description="Helical" evidence="6">
    <location>
        <begin position="464"/>
        <end position="485"/>
    </location>
</feature>
<feature type="transmembrane region" description="Helical" evidence="6">
    <location>
        <begin position="160"/>
        <end position="180"/>
    </location>
</feature>
<feature type="transmembrane region" description="Helical" evidence="6">
    <location>
        <begin position="131"/>
        <end position="153"/>
    </location>
</feature>
<keyword evidence="3 6" id="KW-0812">Transmembrane</keyword>
<dbReference type="PANTHER" id="PTHR30250">
    <property type="entry name" value="PST FAMILY PREDICTED COLANIC ACID TRANSPORTER"/>
    <property type="match status" value="1"/>
</dbReference>
<dbReference type="eggNOG" id="COG2244">
    <property type="taxonomic scope" value="Bacteria"/>
</dbReference>
<gene>
    <name evidence="7" type="ORF">J421_6018</name>
</gene>
<feature type="transmembrane region" description="Helical" evidence="6">
    <location>
        <begin position="311"/>
        <end position="334"/>
    </location>
</feature>
<evidence type="ECO:0000256" key="1">
    <source>
        <dbReference type="ARBA" id="ARBA00004651"/>
    </source>
</evidence>
<comment type="subcellular location">
    <subcellularLocation>
        <location evidence="1">Cell membrane</location>
        <topology evidence="1">Multi-pass membrane protein</topology>
    </subcellularLocation>
</comment>
<dbReference type="RefSeq" id="WP_025414853.1">
    <property type="nucleotide sequence ID" value="NZ_CP007130.1"/>
</dbReference>
<name>W0RVE3_9BACT</name>
<evidence type="ECO:0000256" key="3">
    <source>
        <dbReference type="ARBA" id="ARBA00022692"/>
    </source>
</evidence>
<dbReference type="PANTHER" id="PTHR30250:SF26">
    <property type="entry name" value="PSMA PROTEIN"/>
    <property type="match status" value="1"/>
</dbReference>
<feature type="transmembrane region" description="Helical" evidence="6">
    <location>
        <begin position="38"/>
        <end position="60"/>
    </location>
</feature>
<feature type="transmembrane region" description="Helical" evidence="6">
    <location>
        <begin position="438"/>
        <end position="458"/>
    </location>
</feature>
<evidence type="ECO:0000256" key="4">
    <source>
        <dbReference type="ARBA" id="ARBA00022989"/>
    </source>
</evidence>
<feature type="transmembrane region" description="Helical" evidence="6">
    <location>
        <begin position="264"/>
        <end position="290"/>
    </location>
</feature>
<evidence type="ECO:0000256" key="6">
    <source>
        <dbReference type="SAM" id="Phobius"/>
    </source>
</evidence>
<keyword evidence="4 6" id="KW-1133">Transmembrane helix</keyword>
<dbReference type="Pfam" id="PF13440">
    <property type="entry name" value="Polysacc_synt_3"/>
    <property type="match status" value="1"/>
</dbReference>
<dbReference type="EMBL" id="CP007130">
    <property type="protein sequence ID" value="AHG93553.1"/>
    <property type="molecule type" value="Genomic_DNA"/>
</dbReference>
<protein>
    <submittedName>
        <fullName evidence="7">Polysaccharide biosynthesis protein</fullName>
    </submittedName>
</protein>
<feature type="transmembrane region" description="Helical" evidence="6">
    <location>
        <begin position="90"/>
        <end position="111"/>
    </location>
</feature>
<keyword evidence="2" id="KW-1003">Cell membrane</keyword>
<organism evidence="7 8">
    <name type="scientific">Gemmatirosa kalamazoonensis</name>
    <dbReference type="NCBI Taxonomy" id="861299"/>
    <lineage>
        <taxon>Bacteria</taxon>
        <taxon>Pseudomonadati</taxon>
        <taxon>Gemmatimonadota</taxon>
        <taxon>Gemmatimonadia</taxon>
        <taxon>Gemmatimonadales</taxon>
        <taxon>Gemmatimonadaceae</taxon>
        <taxon>Gemmatirosa</taxon>
    </lineage>
</organism>
<keyword evidence="8" id="KW-1185">Reference proteome</keyword>
<sequence length="507" mass="54519">MNQLQRDLTANLAGRFWSMALNLLAVPVYLRYLGAEAYGLIGLLILLENISSLLDSGLGLTLNRELARRGAVTGAGAVDTRRDVLLTLQAVHWGLALVCGGLVLAAAPLIAHHWVQARALDPATITRCLRWMSLSVTAAVLFSFYQGGLFGIGRQVALNALMIVFSTVRIGGAMLVLARVTSAPHVFFALQGLALAAQVVVGAWLLWTSLPAIGRRSRFERGVIREVWRFTATVSANSFLTAAVSQVDKVIFSRVLSLADFGYYTLAGTAAGTLWSVVLPLGAPFFPRFAELWEQRAIGRLAEMYHRASQLITLAAAPLAVVLCAFAYPLLLIWTRSADTAGRAAPILTVLAIGTAMNALSSVPSHVQNACGWPGLMTTYNAVYVALLVPAIWFTASRYGAVGAAATWAVPNAGYMFVTTPIMHRRLLRGELGRWLRADVGVPLLVALGVGAALRLAMPPLDRLSALVYIAAAGTVVMATTFVCLRELRPIVSREVATMWRRWATAA</sequence>
<dbReference type="GO" id="GO:0005886">
    <property type="term" value="C:plasma membrane"/>
    <property type="evidence" value="ECO:0007669"/>
    <property type="project" value="UniProtKB-SubCell"/>
</dbReference>